<evidence type="ECO:0000313" key="1">
    <source>
        <dbReference type="EMBL" id="TGE04545.1"/>
    </source>
</evidence>
<dbReference type="RefSeq" id="WP_135435989.1">
    <property type="nucleotide sequence ID" value="NZ_SRLA01000005.1"/>
</dbReference>
<proteinExistence type="predicted"/>
<gene>
    <name evidence="1" type="ORF">EU556_20375</name>
</gene>
<accession>A0A4Z0P079</accession>
<sequence length="115" mass="12999">MLKQRNIVAWWLLLLLARVLTPEAALLRLHFHQHTTKEVAIPQQGKAAGKKVLTAQHLHCHTEQLYDVPFQSADPVRLTEVMRELQFARYRVPASEAPTLHLLDGASLRGPPARA</sequence>
<evidence type="ECO:0000313" key="2">
    <source>
        <dbReference type="Proteomes" id="UP000298337"/>
    </source>
</evidence>
<name>A0A4Z0P079_9BACT</name>
<reference evidence="1 2" key="1">
    <citation type="submission" date="2019-04" db="EMBL/GenBank/DDBJ databases">
        <authorList>
            <person name="Feng G."/>
            <person name="Zhang J."/>
            <person name="Zhu H."/>
        </authorList>
    </citation>
    <scope>NUCLEOTIDE SEQUENCE [LARGE SCALE GENOMIC DNA]</scope>
    <source>
        <strain evidence="1 2">92R-1</strain>
    </source>
</reference>
<protein>
    <submittedName>
        <fullName evidence="1">Uncharacterized protein</fullName>
    </submittedName>
</protein>
<dbReference type="OrthoDB" id="893865at2"/>
<dbReference type="Proteomes" id="UP000298337">
    <property type="component" value="Unassembled WGS sequence"/>
</dbReference>
<dbReference type="AlphaFoldDB" id="A0A4Z0P079"/>
<comment type="caution">
    <text evidence="1">The sequence shown here is derived from an EMBL/GenBank/DDBJ whole genome shotgun (WGS) entry which is preliminary data.</text>
</comment>
<keyword evidence="2" id="KW-1185">Reference proteome</keyword>
<organism evidence="1 2">
    <name type="scientific">Hymenobacter fodinae</name>
    <dbReference type="NCBI Taxonomy" id="2510796"/>
    <lineage>
        <taxon>Bacteria</taxon>
        <taxon>Pseudomonadati</taxon>
        <taxon>Bacteroidota</taxon>
        <taxon>Cytophagia</taxon>
        <taxon>Cytophagales</taxon>
        <taxon>Hymenobacteraceae</taxon>
        <taxon>Hymenobacter</taxon>
    </lineage>
</organism>
<dbReference type="EMBL" id="SRLA01000005">
    <property type="protein sequence ID" value="TGE04545.1"/>
    <property type="molecule type" value="Genomic_DNA"/>
</dbReference>